<feature type="region of interest" description="Disordered" evidence="1">
    <location>
        <begin position="757"/>
        <end position="798"/>
    </location>
</feature>
<feature type="compositionally biased region" description="Basic and acidic residues" evidence="1">
    <location>
        <begin position="1474"/>
        <end position="1495"/>
    </location>
</feature>
<evidence type="ECO:0000313" key="3">
    <source>
        <dbReference type="EMBL" id="THD28964.1"/>
    </source>
</evidence>
<feature type="region of interest" description="Disordered" evidence="1">
    <location>
        <begin position="1240"/>
        <end position="1270"/>
    </location>
</feature>
<dbReference type="SUPFAM" id="SSF48350">
    <property type="entry name" value="GTPase activation domain, GAP"/>
    <property type="match status" value="1"/>
</dbReference>
<feature type="compositionally biased region" description="Low complexity" evidence="1">
    <location>
        <begin position="367"/>
        <end position="378"/>
    </location>
</feature>
<feature type="compositionally biased region" description="Basic residues" evidence="1">
    <location>
        <begin position="21"/>
        <end position="30"/>
    </location>
</feature>
<feature type="region of interest" description="Disordered" evidence="1">
    <location>
        <begin position="1154"/>
        <end position="1214"/>
    </location>
</feature>
<proteinExistence type="predicted"/>
<feature type="compositionally biased region" description="Polar residues" evidence="1">
    <location>
        <begin position="1290"/>
        <end position="1306"/>
    </location>
</feature>
<gene>
    <name evidence="3" type="ORF">D915_000158</name>
</gene>
<dbReference type="PANTHER" id="PTHR45808:SF2">
    <property type="entry name" value="RHO GTPASE-ACTIVATING PROTEIN 68F"/>
    <property type="match status" value="1"/>
</dbReference>
<accession>A0A4E0RS26</accession>
<feature type="compositionally biased region" description="Low complexity" evidence="1">
    <location>
        <begin position="196"/>
        <end position="210"/>
    </location>
</feature>
<dbReference type="SMART" id="SM00324">
    <property type="entry name" value="RhoGAP"/>
    <property type="match status" value="1"/>
</dbReference>
<keyword evidence="4" id="KW-1185">Reference proteome</keyword>
<feature type="region of interest" description="Disordered" evidence="1">
    <location>
        <begin position="1290"/>
        <end position="1309"/>
    </location>
</feature>
<dbReference type="Gene3D" id="1.10.555.10">
    <property type="entry name" value="Rho GTPase activation protein"/>
    <property type="match status" value="1"/>
</dbReference>
<feature type="compositionally biased region" description="Basic residues" evidence="1">
    <location>
        <begin position="331"/>
        <end position="341"/>
    </location>
</feature>
<feature type="compositionally biased region" description="Low complexity" evidence="1">
    <location>
        <begin position="53"/>
        <end position="64"/>
    </location>
</feature>
<dbReference type="GO" id="GO:0005096">
    <property type="term" value="F:GTPase activator activity"/>
    <property type="evidence" value="ECO:0007669"/>
    <property type="project" value="TreeGrafter"/>
</dbReference>
<feature type="domain" description="Rho-GAP" evidence="2">
    <location>
        <begin position="930"/>
        <end position="1122"/>
    </location>
</feature>
<dbReference type="CDD" id="cd00159">
    <property type="entry name" value="RhoGAP"/>
    <property type="match status" value="1"/>
</dbReference>
<reference evidence="3" key="1">
    <citation type="submission" date="2019-03" db="EMBL/GenBank/DDBJ databases">
        <title>Improved annotation for the trematode Fasciola hepatica.</title>
        <authorList>
            <person name="Choi Y.-J."/>
            <person name="Martin J."/>
            <person name="Mitreva M."/>
        </authorList>
    </citation>
    <scope>NUCLEOTIDE SEQUENCE [LARGE SCALE GENOMIC DNA]</scope>
</reference>
<feature type="compositionally biased region" description="Polar residues" evidence="1">
    <location>
        <begin position="1248"/>
        <end position="1257"/>
    </location>
</feature>
<dbReference type="GO" id="GO:0005737">
    <property type="term" value="C:cytoplasm"/>
    <property type="evidence" value="ECO:0007669"/>
    <property type="project" value="TreeGrafter"/>
</dbReference>
<organism evidence="3 4">
    <name type="scientific">Fasciola hepatica</name>
    <name type="common">Liver fluke</name>
    <dbReference type="NCBI Taxonomy" id="6192"/>
    <lineage>
        <taxon>Eukaryota</taxon>
        <taxon>Metazoa</taxon>
        <taxon>Spiralia</taxon>
        <taxon>Lophotrochozoa</taxon>
        <taxon>Platyhelminthes</taxon>
        <taxon>Trematoda</taxon>
        <taxon>Digenea</taxon>
        <taxon>Plagiorchiida</taxon>
        <taxon>Echinostomata</taxon>
        <taxon>Echinostomatoidea</taxon>
        <taxon>Fasciolidae</taxon>
        <taxon>Fasciola</taxon>
    </lineage>
</organism>
<feature type="compositionally biased region" description="Low complexity" evidence="1">
    <location>
        <begin position="1158"/>
        <end position="1177"/>
    </location>
</feature>
<feature type="compositionally biased region" description="Low complexity" evidence="1">
    <location>
        <begin position="1681"/>
        <end position="1699"/>
    </location>
</feature>
<evidence type="ECO:0000256" key="1">
    <source>
        <dbReference type="SAM" id="MobiDB-lite"/>
    </source>
</evidence>
<dbReference type="PROSITE" id="PS50238">
    <property type="entry name" value="RHOGAP"/>
    <property type="match status" value="1"/>
</dbReference>
<feature type="region of interest" description="Disordered" evidence="1">
    <location>
        <begin position="1635"/>
        <end position="1699"/>
    </location>
</feature>
<name>A0A4E0RS26_FASHE</name>
<feature type="compositionally biased region" description="Low complexity" evidence="1">
    <location>
        <begin position="778"/>
        <end position="794"/>
    </location>
</feature>
<feature type="region of interest" description="Disordered" evidence="1">
    <location>
        <begin position="1362"/>
        <end position="1385"/>
    </location>
</feature>
<evidence type="ECO:0000313" key="4">
    <source>
        <dbReference type="Proteomes" id="UP000230066"/>
    </source>
</evidence>
<sequence>MPLLDTDQMAAGRRFEPSASRNRKTKRGGPRKFQSLWNISQLSDQQPSGIPVTTETTTQAEPTGSTAAAIATNLNKRLPKWLRWGASKKSSAETKMEGGPNKVESVLPETLVGEHQGFIGNLGIGGFIETEESTFVTSDEVDEPNVLNTTGTNQTKSLMNLSSLLLWPSQDDTAVGQTTLAPAASPGLGRTQERYSLSTSSRNTSSVEGSPCSWNSTGPNEVLRSRVLSDPRTPSSDQSCVIPELIKVLFLTNTPLGRVLMDVDTLRLTTAEGTRKPLDFVKLITPLPAWFIHENSPLIPNMTYWLYRTSDYRDELARSIRWVEDRLHLQRRSRPATRKRSPSAPRFTADHRARRLTSDSTSTGKQSSHSPNNNTSSPDQEGDRNASNIFGDRSEGPTSCTLPGRTELEAILRVLNEASRFMDMVQPKSVIKSNPPTGENSAIVLRNSGINTSFPSAHQLVLPQMENFPMCELQAYTDLRKIVQEDVGLLFKIPMNSADPLSLDEIKFTEHTLWLSSNSVLISEEPIQQQDSVTPVRFKQILPLTQTWCHVMQVQSSGNSSSVPFDWVKLSANISSLPAASLTQFGKLSGTTYDGLAARLFQDAIATADSRMPTGDEENSSVMRVIWIGCPPVHNWLLKFSAESVGDNWIVSLQELLNQNQKILEGRSLCVKILNEVTDNQVVYKYHNVRIDTMAFELKEKALGSMNIKGHSDCHMLVRYHPTVDGERDFLLTGYESPFLIALSLTLKLCGDLVSGQSESSQSVPPSPTHNSSFNPGSTTTANSSGASSAASKSSETKPGKIYDILKKHEDELREAQSSPMDFETFVRQLPPTDPIIPRDQLRVEFVLHARSSSATKQSKRVRHGGIVKPSDLKRASPSAVIASRSAKNRGKLREKTKSTVHLNTISQTASQSIFPLRGARSMGSLNSDVKVGEIFGQVPEDLWPELSLPRSLMSLFVIVYYTGFNVEGIFRRTAVNRQIYAMREKVDENIEPITPSICPPILAACVLKKFFHEIPGHVLGDENWDDWVEILRIPTITERVEAVQRLIRRLPKANQALLRLLIYLLSHIRDHEASNRMSIEALGTVWGANLIQRPGKAPSPTDSKLACRIVEYLLEPQMTNSVLREPPEAVSELQRLFETKWDSLNEDDAFALSTPPQQQQQQQQQRQTQQQQQQQQDSGSTHSDLGRSIGTSVQESFTEQTGSHEEHSLSSSIHLSRSELSSLDETASRKYLHSHSSLLSTTTSSSAESQNASPVLNETRPFYSPMMNDKRRANCMPRRKLVIRTENTLPDQMSPPMTSVSSYTDAETVPESYITREPRRVRKQVSLPVEEDHAAVGIIPPPVPPRKHSRVIRMPETRLVPDVTGLSPPIPPKPKPRQKPNELSSQHRIFAVDQPSPDRLTNFRQDEKLVDSSNLNDRNTYTGTQRTTRRIIYSRVTVANPVSLPTRRSVADYPDFTQAAREAARYSSSIQAGEHRVRDRRHSSADRSRASGLRDRGLQLQNAPHISNIMSTAQTPSLPAQTNSVHRMSKVMSNVQSEGIETPYVLEVPVKKVSTEPCERRHLSLNNDNANRSPDQMTKQDWQLLPTQPDSFDWIAANSPESIHPPRRQAIRFPSVSAHRPQSIDRFYMMNEPKVSSIPPIDPSRQANTRGGPLKRSDSETDRDTRALARCVRRMSSHASTVSSESNTLVSTSSEQIS</sequence>
<evidence type="ECO:0000259" key="2">
    <source>
        <dbReference type="PROSITE" id="PS50238"/>
    </source>
</evidence>
<feature type="compositionally biased region" description="Polar residues" evidence="1">
    <location>
        <begin position="35"/>
        <end position="48"/>
    </location>
</feature>
<feature type="region of interest" description="Disordered" evidence="1">
    <location>
        <begin position="1465"/>
        <end position="1495"/>
    </location>
</feature>
<protein>
    <recommendedName>
        <fullName evidence="2">Rho-GAP domain-containing protein</fullName>
    </recommendedName>
</protein>
<dbReference type="InterPro" id="IPR000198">
    <property type="entry name" value="RhoGAP_dom"/>
</dbReference>
<dbReference type="Proteomes" id="UP000230066">
    <property type="component" value="Unassembled WGS sequence"/>
</dbReference>
<dbReference type="EMBL" id="JXXN02000033">
    <property type="protein sequence ID" value="THD28964.1"/>
    <property type="molecule type" value="Genomic_DNA"/>
</dbReference>
<feature type="compositionally biased region" description="Polar residues" evidence="1">
    <location>
        <begin position="1178"/>
        <end position="1202"/>
    </location>
</feature>
<feature type="compositionally biased region" description="Basic and acidic residues" evidence="1">
    <location>
        <begin position="1656"/>
        <end position="1668"/>
    </location>
</feature>
<dbReference type="Pfam" id="PF00620">
    <property type="entry name" value="RhoGAP"/>
    <property type="match status" value="1"/>
</dbReference>
<feature type="region of interest" description="Disordered" evidence="1">
    <location>
        <begin position="1"/>
        <end position="64"/>
    </location>
</feature>
<feature type="region of interest" description="Disordered" evidence="1">
    <location>
        <begin position="331"/>
        <end position="402"/>
    </location>
</feature>
<comment type="caution">
    <text evidence="3">The sequence shown here is derived from an EMBL/GenBank/DDBJ whole genome shotgun (WGS) entry which is preliminary data.</text>
</comment>
<dbReference type="InterPro" id="IPR008936">
    <property type="entry name" value="Rho_GTPase_activation_prot"/>
</dbReference>
<feature type="region of interest" description="Disordered" evidence="1">
    <location>
        <begin position="180"/>
        <end position="218"/>
    </location>
</feature>
<dbReference type="PANTHER" id="PTHR45808">
    <property type="entry name" value="RHO GTPASE-ACTIVATING PROTEIN 68F"/>
    <property type="match status" value="1"/>
</dbReference>
<dbReference type="GO" id="GO:0007264">
    <property type="term" value="P:small GTPase-mediated signal transduction"/>
    <property type="evidence" value="ECO:0007669"/>
    <property type="project" value="TreeGrafter"/>
</dbReference>